<accession>A0AAV4DB88</accession>
<evidence type="ECO:0000313" key="1">
    <source>
        <dbReference type="EMBL" id="GFO41191.1"/>
    </source>
</evidence>
<sequence length="101" mass="10986">MKGFICGNSENVFSPNTDSNDSFSALQYLRCLVIYVKHNNMGTKSHGVPVTGKRPGIGLQYKSFVQVWKLSTGGSVRRDFKSLKLASHAAVHATLLGTLTV</sequence>
<proteinExistence type="predicted"/>
<dbReference type="AlphaFoldDB" id="A0AAV4DB88"/>
<dbReference type="EMBL" id="BLXT01007673">
    <property type="protein sequence ID" value="GFO41191.1"/>
    <property type="molecule type" value="Genomic_DNA"/>
</dbReference>
<name>A0AAV4DB88_9GAST</name>
<organism evidence="1 2">
    <name type="scientific">Plakobranchus ocellatus</name>
    <dbReference type="NCBI Taxonomy" id="259542"/>
    <lineage>
        <taxon>Eukaryota</taxon>
        <taxon>Metazoa</taxon>
        <taxon>Spiralia</taxon>
        <taxon>Lophotrochozoa</taxon>
        <taxon>Mollusca</taxon>
        <taxon>Gastropoda</taxon>
        <taxon>Heterobranchia</taxon>
        <taxon>Euthyneura</taxon>
        <taxon>Panpulmonata</taxon>
        <taxon>Sacoglossa</taxon>
        <taxon>Placobranchoidea</taxon>
        <taxon>Plakobranchidae</taxon>
        <taxon>Plakobranchus</taxon>
    </lineage>
</organism>
<dbReference type="Proteomes" id="UP000735302">
    <property type="component" value="Unassembled WGS sequence"/>
</dbReference>
<gene>
    <name evidence="1" type="ORF">PoB_006769600</name>
</gene>
<reference evidence="1 2" key="1">
    <citation type="journal article" date="2021" name="Elife">
        <title>Chloroplast acquisition without the gene transfer in kleptoplastic sea slugs, Plakobranchus ocellatus.</title>
        <authorList>
            <person name="Maeda T."/>
            <person name="Takahashi S."/>
            <person name="Yoshida T."/>
            <person name="Shimamura S."/>
            <person name="Takaki Y."/>
            <person name="Nagai Y."/>
            <person name="Toyoda A."/>
            <person name="Suzuki Y."/>
            <person name="Arimoto A."/>
            <person name="Ishii H."/>
            <person name="Satoh N."/>
            <person name="Nishiyama T."/>
            <person name="Hasebe M."/>
            <person name="Maruyama T."/>
            <person name="Minagawa J."/>
            <person name="Obokata J."/>
            <person name="Shigenobu S."/>
        </authorList>
    </citation>
    <scope>NUCLEOTIDE SEQUENCE [LARGE SCALE GENOMIC DNA]</scope>
</reference>
<protein>
    <submittedName>
        <fullName evidence="1">Uncharacterized protein</fullName>
    </submittedName>
</protein>
<keyword evidence="2" id="KW-1185">Reference proteome</keyword>
<evidence type="ECO:0000313" key="2">
    <source>
        <dbReference type="Proteomes" id="UP000735302"/>
    </source>
</evidence>
<comment type="caution">
    <text evidence="1">The sequence shown here is derived from an EMBL/GenBank/DDBJ whole genome shotgun (WGS) entry which is preliminary data.</text>
</comment>